<sequence>MLDPGALPAPGWRHFSSCRSKGDDEYDYDGMASFRSVGTQSSSFATWHCDNIPYDQRALRLFHVRVLLEKESKQFLPLNKNLNIISDVKSISNWSREGDLFVARVVLHFPHSLYRFDRGTFDGDEVLTASSTVRSSLTRRGTQMASLFVAQKIPDEFEVRSVIDRFSVDISVKCSVSPCFKVNALVNPLTMHKLSPEVVIPLTIVEEHVVSLSTKEHVAEFVDNLVGMQNLTVENPMSLEQQTGDGSTNRVYLSPGLTLHGRLSNRGHIRKKYWDVGLERIKFWLTESRHGRRQARAEYAPDDYAEDETFASKEQLLERFQRDGIVWVVLRKGVSYAEVCHRGLHVTDFISHNWAEPSREFLKTLRAARVKAAWVCTFAVCQHNVPNLSEDWMRSPFYLALASLTHTGRVVMMLDDQATVLTRIWPVFEVWVTTKLKLHFQMFLPTGELDFYADTPAARMARHKIENLDLEAAESSVEADKRMILSVISSDGEVVLWQVKRTLSVSALLFLLVLVSETSNFVFATPWIIGLVESWLHNYMHSSYARPYAIMVCIALGSWNLRQWYWILSGADLCSTLRGLITTLSLGSGFVWWLSLTSLLDIANVVAIYIHGPSLSAENDAIKWLLCAQKTTTMCALSTVYVLQKTLPWALAHCADKLGYAHVNIREFEPAMPRVGFWITVTSCCLLEWTQLTQDSTESSPLCYEDDVSKQFVHFALQEPTWLHHTILIGLCAWSVSVTWSVALHVFDFAVLGPRWRLWLSVALVILSISAVLARLIVKDQLSRLLDEHWYHLELGVLVWATASTFWNRHYLRRVCACRLPKSVGKSNEVDVEKSEVQMSFLTPRRDLNHDESVML</sequence>
<proteinExistence type="predicted"/>
<keyword evidence="1" id="KW-0472">Membrane</keyword>
<feature type="transmembrane region" description="Helical" evidence="1">
    <location>
        <begin position="722"/>
        <end position="746"/>
    </location>
</feature>
<organism evidence="2">
    <name type="scientific">Noctiluca scintillans</name>
    <name type="common">Sea sparkle</name>
    <name type="synonym">Red tide dinoflagellate</name>
    <dbReference type="NCBI Taxonomy" id="2966"/>
    <lineage>
        <taxon>Eukaryota</taxon>
        <taxon>Sar</taxon>
        <taxon>Alveolata</taxon>
        <taxon>Dinophyceae</taxon>
        <taxon>Noctilucales</taxon>
        <taxon>Noctilucaceae</taxon>
        <taxon>Noctiluca</taxon>
    </lineage>
</organism>
<evidence type="ECO:0000313" key="2">
    <source>
        <dbReference type="EMBL" id="CAD8852564.1"/>
    </source>
</evidence>
<feature type="transmembrane region" description="Helical" evidence="1">
    <location>
        <begin position="790"/>
        <end position="807"/>
    </location>
</feature>
<dbReference type="AlphaFoldDB" id="A0A7S1AFG0"/>
<feature type="transmembrane region" description="Helical" evidence="1">
    <location>
        <begin position="758"/>
        <end position="778"/>
    </location>
</feature>
<keyword evidence="1" id="KW-1133">Transmembrane helix</keyword>
<reference evidence="2" key="1">
    <citation type="submission" date="2021-01" db="EMBL/GenBank/DDBJ databases">
        <authorList>
            <person name="Corre E."/>
            <person name="Pelletier E."/>
            <person name="Niang G."/>
            <person name="Scheremetjew M."/>
            <person name="Finn R."/>
            <person name="Kale V."/>
            <person name="Holt S."/>
            <person name="Cochrane G."/>
            <person name="Meng A."/>
            <person name="Brown T."/>
            <person name="Cohen L."/>
        </authorList>
    </citation>
    <scope>NUCLEOTIDE SEQUENCE</scope>
</reference>
<protein>
    <recommendedName>
        <fullName evidence="3">Transmembrane protein</fullName>
    </recommendedName>
</protein>
<dbReference type="EMBL" id="HBFQ01038020">
    <property type="protein sequence ID" value="CAD8852564.1"/>
    <property type="molecule type" value="Transcribed_RNA"/>
</dbReference>
<gene>
    <name evidence="2" type="ORF">NSCI0253_LOCUS26914</name>
</gene>
<evidence type="ECO:0008006" key="3">
    <source>
        <dbReference type="Google" id="ProtNLM"/>
    </source>
</evidence>
<name>A0A7S1AFG0_NOCSC</name>
<accession>A0A7S1AFG0</accession>
<evidence type="ECO:0000256" key="1">
    <source>
        <dbReference type="SAM" id="Phobius"/>
    </source>
</evidence>
<keyword evidence="1" id="KW-0812">Transmembrane</keyword>